<evidence type="ECO:0000313" key="3">
    <source>
        <dbReference type="Proteomes" id="UP000254712"/>
    </source>
</evidence>
<dbReference type="Proteomes" id="UP000254712">
    <property type="component" value="Unassembled WGS sequence"/>
</dbReference>
<evidence type="ECO:0000313" key="2">
    <source>
        <dbReference type="EMBL" id="SUH36604.1"/>
    </source>
</evidence>
<protein>
    <submittedName>
        <fullName evidence="2">Cobalamin biosynthesis protein</fullName>
    </submittedName>
</protein>
<sequence length="57" mass="6450">MDDVANYLPARLSWLLLGIAAGLCRLSGWRALRIGWRDRYTTVAQIAPGRKRVWPAP</sequence>
<proteinExistence type="predicted"/>
<accession>A0A379WRZ7</accession>
<gene>
    <name evidence="2" type="primary">cbiB_2</name>
    <name evidence="2" type="ORF">NCTC8261_02865</name>
</gene>
<name>A0A379WRZ7_SALET</name>
<keyword evidence="1" id="KW-0472">Membrane</keyword>
<keyword evidence="1" id="KW-1133">Transmembrane helix</keyword>
<feature type="transmembrane region" description="Helical" evidence="1">
    <location>
        <begin position="12"/>
        <end position="32"/>
    </location>
</feature>
<keyword evidence="1" id="KW-0812">Transmembrane</keyword>
<reference evidence="2 3" key="1">
    <citation type="submission" date="2018-06" db="EMBL/GenBank/DDBJ databases">
        <authorList>
            <consortium name="Pathogen Informatics"/>
            <person name="Doyle S."/>
        </authorList>
    </citation>
    <scope>NUCLEOTIDE SEQUENCE [LARGE SCALE GENOMIC DNA]</scope>
    <source>
        <strain evidence="2 3">NCTC8261</strain>
    </source>
</reference>
<dbReference type="AlphaFoldDB" id="A0A379WRZ7"/>
<evidence type="ECO:0000256" key="1">
    <source>
        <dbReference type="SAM" id="Phobius"/>
    </source>
</evidence>
<dbReference type="EMBL" id="UGXT01000002">
    <property type="protein sequence ID" value="SUH36604.1"/>
    <property type="molecule type" value="Genomic_DNA"/>
</dbReference>
<organism evidence="2 3">
    <name type="scientific">Salmonella enterica I</name>
    <dbReference type="NCBI Taxonomy" id="59201"/>
    <lineage>
        <taxon>Bacteria</taxon>
        <taxon>Pseudomonadati</taxon>
        <taxon>Pseudomonadota</taxon>
        <taxon>Gammaproteobacteria</taxon>
        <taxon>Enterobacterales</taxon>
        <taxon>Enterobacteriaceae</taxon>
        <taxon>Salmonella</taxon>
    </lineage>
</organism>